<evidence type="ECO:0000256" key="1">
    <source>
        <dbReference type="SAM" id="MobiDB-lite"/>
    </source>
</evidence>
<dbReference type="WBParaSite" id="HPLM_0001942101-mRNA-1">
    <property type="protein sequence ID" value="HPLM_0001942101-mRNA-1"/>
    <property type="gene ID" value="HPLM_0001942101"/>
</dbReference>
<feature type="region of interest" description="Disordered" evidence="1">
    <location>
        <begin position="32"/>
        <end position="51"/>
    </location>
</feature>
<keyword evidence="3" id="KW-1185">Reference proteome</keyword>
<dbReference type="Proteomes" id="UP000268014">
    <property type="component" value="Unassembled WGS sequence"/>
</dbReference>
<proteinExistence type="predicted"/>
<evidence type="ECO:0000313" key="3">
    <source>
        <dbReference type="Proteomes" id="UP000268014"/>
    </source>
</evidence>
<name>A0A0N4X4X9_HAEPC</name>
<reference evidence="4" key="1">
    <citation type="submission" date="2017-02" db="UniProtKB">
        <authorList>
            <consortium name="WormBaseParasite"/>
        </authorList>
    </citation>
    <scope>IDENTIFICATION</scope>
</reference>
<evidence type="ECO:0000313" key="4">
    <source>
        <dbReference type="WBParaSite" id="HPLM_0001942101-mRNA-1"/>
    </source>
</evidence>
<evidence type="ECO:0000313" key="2">
    <source>
        <dbReference type="EMBL" id="VDO77065.1"/>
    </source>
</evidence>
<organism evidence="4">
    <name type="scientific">Haemonchus placei</name>
    <name type="common">Barber's pole worm</name>
    <dbReference type="NCBI Taxonomy" id="6290"/>
    <lineage>
        <taxon>Eukaryota</taxon>
        <taxon>Metazoa</taxon>
        <taxon>Ecdysozoa</taxon>
        <taxon>Nematoda</taxon>
        <taxon>Chromadorea</taxon>
        <taxon>Rhabditida</taxon>
        <taxon>Rhabditina</taxon>
        <taxon>Rhabditomorpha</taxon>
        <taxon>Strongyloidea</taxon>
        <taxon>Trichostrongylidae</taxon>
        <taxon>Haemonchus</taxon>
    </lineage>
</organism>
<accession>A0A0N4X4X9</accession>
<sequence>MKQPCTNVYDLCFVSVFDSPHFEKKIRCRWSSERKNPSRNTSHTFSHKFRG</sequence>
<dbReference type="AlphaFoldDB" id="A0A0N4X4X9"/>
<gene>
    <name evidence="2" type="ORF">HPLM_LOCUS19413</name>
</gene>
<reference evidence="2 3" key="2">
    <citation type="submission" date="2018-11" db="EMBL/GenBank/DDBJ databases">
        <authorList>
            <consortium name="Pathogen Informatics"/>
        </authorList>
    </citation>
    <scope>NUCLEOTIDE SEQUENCE [LARGE SCALE GENOMIC DNA]</scope>
    <source>
        <strain evidence="2 3">MHpl1</strain>
    </source>
</reference>
<dbReference type="EMBL" id="UZAF01021297">
    <property type="protein sequence ID" value="VDO77065.1"/>
    <property type="molecule type" value="Genomic_DNA"/>
</dbReference>
<protein>
    <submittedName>
        <fullName evidence="2 4">Uncharacterized protein</fullName>
    </submittedName>
</protein>